<sequence length="124" mass="13773">MNIDELGNQHLHWLIANLPVIYGAIAGALLRLLMIRNEPLLARAQNAISGIVFSLVLAPLAADYLSNGKFSVGYAMAFGLVCRELILPALSVLNNRIIPLFNHYIDKFFPTMNAKEQEQSDDLH</sequence>
<proteinExistence type="predicted"/>
<gene>
    <name evidence="2" type="ORF">CYJ96_04505</name>
</gene>
<dbReference type="Proteomes" id="UP000234914">
    <property type="component" value="Unassembled WGS sequence"/>
</dbReference>
<feature type="transmembrane region" description="Helical" evidence="1">
    <location>
        <begin position="46"/>
        <end position="66"/>
    </location>
</feature>
<evidence type="ECO:0000313" key="3">
    <source>
        <dbReference type="Proteomes" id="UP000234914"/>
    </source>
</evidence>
<evidence type="ECO:0000256" key="1">
    <source>
        <dbReference type="SAM" id="Phobius"/>
    </source>
</evidence>
<organism evidence="2 3">
    <name type="scientific">Faucicola osloensis</name>
    <name type="common">Moraxella osloensis</name>
    <dbReference type="NCBI Taxonomy" id="34062"/>
    <lineage>
        <taxon>Bacteria</taxon>
        <taxon>Pseudomonadati</taxon>
        <taxon>Pseudomonadota</taxon>
        <taxon>Gammaproteobacteria</taxon>
        <taxon>Moraxellales</taxon>
        <taxon>Moraxellaceae</taxon>
        <taxon>Faucicola</taxon>
    </lineage>
</organism>
<evidence type="ECO:0000313" key="2">
    <source>
        <dbReference type="EMBL" id="PKZ69062.1"/>
    </source>
</evidence>
<comment type="caution">
    <text evidence="2">The sequence shown here is derived from an EMBL/GenBank/DDBJ whole genome shotgun (WGS) entry which is preliminary data.</text>
</comment>
<dbReference type="EMBL" id="PKJS01000005">
    <property type="protein sequence ID" value="PKZ69062.1"/>
    <property type="molecule type" value="Genomic_DNA"/>
</dbReference>
<protein>
    <submittedName>
        <fullName evidence="2">Uncharacterized protein</fullName>
    </submittedName>
</protein>
<name>A0A2I1RIW3_FAUOS</name>
<feature type="transmembrane region" description="Helical" evidence="1">
    <location>
        <begin position="12"/>
        <end position="34"/>
    </location>
</feature>
<keyword evidence="1" id="KW-1133">Transmembrane helix</keyword>
<keyword evidence="1" id="KW-0472">Membrane</keyword>
<feature type="transmembrane region" description="Helical" evidence="1">
    <location>
        <begin position="72"/>
        <end position="93"/>
    </location>
</feature>
<accession>A0A2I1RIW3</accession>
<reference evidence="2 3" key="1">
    <citation type="submission" date="2017-12" db="EMBL/GenBank/DDBJ databases">
        <title>Phylogenetic diversity of female urinary microbiome.</title>
        <authorList>
            <person name="Thomas-White K."/>
            <person name="Wolfe A.J."/>
        </authorList>
    </citation>
    <scope>NUCLEOTIDE SEQUENCE [LARGE SCALE GENOMIC DNA]</scope>
    <source>
        <strain evidence="2 3">UMB0416</strain>
    </source>
</reference>
<keyword evidence="1" id="KW-0812">Transmembrane</keyword>
<dbReference type="RefSeq" id="WP_101964098.1">
    <property type="nucleotide sequence ID" value="NZ_PKJS01000005.1"/>
</dbReference>
<dbReference type="AlphaFoldDB" id="A0A2I1RIW3"/>